<feature type="repeat" description="Pumilio" evidence="3">
    <location>
        <begin position="44"/>
        <end position="79"/>
    </location>
</feature>
<feature type="repeat" description="Pumilio" evidence="3">
    <location>
        <begin position="224"/>
        <end position="261"/>
    </location>
</feature>
<dbReference type="PANTHER" id="PTHR12537:SF12">
    <property type="entry name" value="MATERNAL PROTEIN PUMILIO"/>
    <property type="match status" value="1"/>
</dbReference>
<dbReference type="EMBL" id="KB445555">
    <property type="protein sequence ID" value="EMC96457.1"/>
    <property type="molecule type" value="Genomic_DNA"/>
</dbReference>
<dbReference type="PANTHER" id="PTHR12537">
    <property type="entry name" value="RNA BINDING PROTEIN PUMILIO-RELATED"/>
    <property type="match status" value="1"/>
</dbReference>
<dbReference type="Proteomes" id="UP000011761">
    <property type="component" value="Unassembled WGS sequence"/>
</dbReference>
<feature type="domain" description="PUM-HD" evidence="4">
    <location>
        <begin position="23"/>
        <end position="340"/>
    </location>
</feature>
<dbReference type="Pfam" id="PF00806">
    <property type="entry name" value="PUF"/>
    <property type="match status" value="8"/>
</dbReference>
<dbReference type="RefSeq" id="XP_007676525.1">
    <property type="nucleotide sequence ID" value="XM_007678335.1"/>
</dbReference>
<dbReference type="PROSITE" id="PS50302">
    <property type="entry name" value="PUM"/>
    <property type="match status" value="6"/>
</dbReference>
<protein>
    <recommendedName>
        <fullName evidence="4">PUM-HD domain-containing protein</fullName>
    </recommendedName>
</protein>
<evidence type="ECO:0000313" key="6">
    <source>
        <dbReference type="Proteomes" id="UP000011761"/>
    </source>
</evidence>
<feature type="repeat" description="Pumilio" evidence="3">
    <location>
        <begin position="116"/>
        <end position="151"/>
    </location>
</feature>
<dbReference type="InterPro" id="IPR033133">
    <property type="entry name" value="PUM-HD"/>
</dbReference>
<feature type="repeat" description="Pumilio" evidence="3">
    <location>
        <begin position="152"/>
        <end position="187"/>
    </location>
</feature>
<dbReference type="KEGG" id="bcom:BAUCODRAFT_108119"/>
<proteinExistence type="predicted"/>
<evidence type="ECO:0000256" key="3">
    <source>
        <dbReference type="PROSITE-ProRule" id="PRU00317"/>
    </source>
</evidence>
<dbReference type="STRING" id="717646.M2LPX5"/>
<dbReference type="GO" id="GO:0000288">
    <property type="term" value="P:nuclear-transcribed mRNA catabolic process, deadenylation-dependent decay"/>
    <property type="evidence" value="ECO:0007669"/>
    <property type="project" value="TreeGrafter"/>
</dbReference>
<dbReference type="GO" id="GO:0003730">
    <property type="term" value="F:mRNA 3'-UTR binding"/>
    <property type="evidence" value="ECO:0007669"/>
    <property type="project" value="TreeGrafter"/>
</dbReference>
<evidence type="ECO:0000256" key="2">
    <source>
        <dbReference type="ARBA" id="ARBA00024893"/>
    </source>
</evidence>
<comment type="function">
    <text evidence="2">RNA-binding nucleolar protein required for pre-rRNA processing. Involved in production of 18S rRNA and assembly of small ribosomal subunit.</text>
</comment>
<evidence type="ECO:0000256" key="1">
    <source>
        <dbReference type="ARBA" id="ARBA00022737"/>
    </source>
</evidence>
<reference evidence="5 6" key="1">
    <citation type="journal article" date="2012" name="PLoS Pathog.">
        <title>Diverse lifestyles and strategies of plant pathogenesis encoded in the genomes of eighteen Dothideomycetes fungi.</title>
        <authorList>
            <person name="Ohm R.A."/>
            <person name="Feau N."/>
            <person name="Henrissat B."/>
            <person name="Schoch C.L."/>
            <person name="Horwitz B.A."/>
            <person name="Barry K.W."/>
            <person name="Condon B.J."/>
            <person name="Copeland A.C."/>
            <person name="Dhillon B."/>
            <person name="Glaser F."/>
            <person name="Hesse C.N."/>
            <person name="Kosti I."/>
            <person name="LaButti K."/>
            <person name="Lindquist E.A."/>
            <person name="Lucas S."/>
            <person name="Salamov A.A."/>
            <person name="Bradshaw R.E."/>
            <person name="Ciuffetti L."/>
            <person name="Hamelin R.C."/>
            <person name="Kema G.H.J."/>
            <person name="Lawrence C."/>
            <person name="Scott J.A."/>
            <person name="Spatafora J.W."/>
            <person name="Turgeon B.G."/>
            <person name="de Wit P.J.G.M."/>
            <person name="Zhong S."/>
            <person name="Goodwin S.B."/>
            <person name="Grigoriev I.V."/>
        </authorList>
    </citation>
    <scope>NUCLEOTIDE SEQUENCE [LARGE SCALE GENOMIC DNA]</scope>
    <source>
        <strain evidence="5 6">UAMH 10762</strain>
    </source>
</reference>
<dbReference type="Gene3D" id="1.25.10.10">
    <property type="entry name" value="Leucine-rich Repeat Variant"/>
    <property type="match status" value="1"/>
</dbReference>
<accession>M2LPX5</accession>
<dbReference type="OrthoDB" id="668540at2759"/>
<dbReference type="InterPro" id="IPR001313">
    <property type="entry name" value="Pumilio_RNA-bd_rpt"/>
</dbReference>
<name>M2LPX5_BAUPA</name>
<dbReference type="HOGENOM" id="CLU_004017_8_1_1"/>
<dbReference type="InterPro" id="IPR033712">
    <property type="entry name" value="Pumilio_RNA-bd"/>
</dbReference>
<dbReference type="GeneID" id="19107137"/>
<dbReference type="PROSITE" id="PS50303">
    <property type="entry name" value="PUM_HD"/>
    <property type="match status" value="1"/>
</dbReference>
<dbReference type="InterPro" id="IPR011989">
    <property type="entry name" value="ARM-like"/>
</dbReference>
<sequence length="340" mass="38606">MPYVPPHSVQVDPHTGLPVSDNVQSILLFEFKSNTKSRRWELDDIYGHIAEFACDQHGSRFIQTKLELADSDEKERVFAEIEPNAIPLMTDVFGNYVIQKFFEHGDLRHKTILAGKMQGQVLTLSMQMYGCRVVQKALDHVLIDVQAVLVRELENHVLKCVKDQNGNHVIQKAIERCPTQNIGFILNAFRGQVVSLSIHPYGCRVIQRCLERCDMQSKAMILDEIFAGEGIKGMITDQYGNYVVQHVVSRDNGCAKQQVLQIVFVGLETYSKHKFASNVVEKCLEQADDRWRHAVLHKMADMNQHRVEGDGYVASLVKDNYGNYVVRRCTRATLLTGDAC</sequence>
<organism evidence="5 6">
    <name type="scientific">Baudoinia panamericana (strain UAMH 10762)</name>
    <name type="common">Angels' share fungus</name>
    <name type="synonym">Baudoinia compniacensis (strain UAMH 10762)</name>
    <dbReference type="NCBI Taxonomy" id="717646"/>
    <lineage>
        <taxon>Eukaryota</taxon>
        <taxon>Fungi</taxon>
        <taxon>Dikarya</taxon>
        <taxon>Ascomycota</taxon>
        <taxon>Pezizomycotina</taxon>
        <taxon>Dothideomycetes</taxon>
        <taxon>Dothideomycetidae</taxon>
        <taxon>Mycosphaerellales</taxon>
        <taxon>Teratosphaeriaceae</taxon>
        <taxon>Baudoinia</taxon>
    </lineage>
</organism>
<dbReference type="CDD" id="cd07920">
    <property type="entry name" value="Pumilio"/>
    <property type="match status" value="1"/>
</dbReference>
<gene>
    <name evidence="5" type="ORF">BAUCODRAFT_108119</name>
</gene>
<evidence type="ECO:0000313" key="5">
    <source>
        <dbReference type="EMBL" id="EMC96457.1"/>
    </source>
</evidence>
<dbReference type="AlphaFoldDB" id="M2LPX5"/>
<dbReference type="SMART" id="SM00025">
    <property type="entry name" value="Pumilio"/>
    <property type="match status" value="7"/>
</dbReference>
<evidence type="ECO:0000259" key="4">
    <source>
        <dbReference type="PROSITE" id="PS50303"/>
    </source>
</evidence>
<keyword evidence="6" id="KW-1185">Reference proteome</keyword>
<dbReference type="OMA" id="HVLEMSQ"/>
<feature type="repeat" description="Pumilio" evidence="3">
    <location>
        <begin position="188"/>
        <end position="223"/>
    </location>
</feature>
<dbReference type="eggNOG" id="KOG1488">
    <property type="taxonomic scope" value="Eukaryota"/>
</dbReference>
<dbReference type="SUPFAM" id="SSF48371">
    <property type="entry name" value="ARM repeat"/>
    <property type="match status" value="1"/>
</dbReference>
<dbReference type="InterPro" id="IPR016024">
    <property type="entry name" value="ARM-type_fold"/>
</dbReference>
<feature type="repeat" description="Pumilio" evidence="3">
    <location>
        <begin position="80"/>
        <end position="115"/>
    </location>
</feature>
<keyword evidence="1" id="KW-0677">Repeat</keyword>
<dbReference type="GO" id="GO:0005737">
    <property type="term" value="C:cytoplasm"/>
    <property type="evidence" value="ECO:0007669"/>
    <property type="project" value="TreeGrafter"/>
</dbReference>